<feature type="region of interest" description="Disordered" evidence="1">
    <location>
        <begin position="395"/>
        <end position="426"/>
    </location>
</feature>
<feature type="region of interest" description="Disordered" evidence="1">
    <location>
        <begin position="1"/>
        <end position="100"/>
    </location>
</feature>
<feature type="compositionally biased region" description="Polar residues" evidence="1">
    <location>
        <begin position="67"/>
        <end position="77"/>
    </location>
</feature>
<feature type="region of interest" description="Disordered" evidence="1">
    <location>
        <begin position="359"/>
        <end position="381"/>
    </location>
</feature>
<protein>
    <submittedName>
        <fullName evidence="2">Uncharacterized protein</fullName>
    </submittedName>
</protein>
<dbReference type="EMBL" id="CAUYUJ010015701">
    <property type="protein sequence ID" value="CAK0857114.1"/>
    <property type="molecule type" value="Genomic_DNA"/>
</dbReference>
<evidence type="ECO:0000313" key="3">
    <source>
        <dbReference type="Proteomes" id="UP001189429"/>
    </source>
</evidence>
<dbReference type="Proteomes" id="UP001189429">
    <property type="component" value="Unassembled WGS sequence"/>
</dbReference>
<gene>
    <name evidence="2" type="ORF">PCOR1329_LOCUS47314</name>
</gene>
<comment type="caution">
    <text evidence="2">The sequence shown here is derived from an EMBL/GenBank/DDBJ whole genome shotgun (WGS) entry which is preliminary data.</text>
</comment>
<keyword evidence="3" id="KW-1185">Reference proteome</keyword>
<proteinExistence type="predicted"/>
<feature type="compositionally biased region" description="Acidic residues" evidence="1">
    <location>
        <begin position="259"/>
        <end position="268"/>
    </location>
</feature>
<name>A0ABN9UCE8_9DINO</name>
<organism evidence="2 3">
    <name type="scientific">Prorocentrum cordatum</name>
    <dbReference type="NCBI Taxonomy" id="2364126"/>
    <lineage>
        <taxon>Eukaryota</taxon>
        <taxon>Sar</taxon>
        <taxon>Alveolata</taxon>
        <taxon>Dinophyceae</taxon>
        <taxon>Prorocentrales</taxon>
        <taxon>Prorocentraceae</taxon>
        <taxon>Prorocentrum</taxon>
    </lineage>
</organism>
<feature type="region of interest" description="Disordered" evidence="1">
    <location>
        <begin position="225"/>
        <end position="271"/>
    </location>
</feature>
<reference evidence="2" key="1">
    <citation type="submission" date="2023-10" db="EMBL/GenBank/DDBJ databases">
        <authorList>
            <person name="Chen Y."/>
            <person name="Shah S."/>
            <person name="Dougan E. K."/>
            <person name="Thang M."/>
            <person name="Chan C."/>
        </authorList>
    </citation>
    <scope>NUCLEOTIDE SEQUENCE [LARGE SCALE GENOMIC DNA]</scope>
</reference>
<sequence length="426" mass="44460">MTMPQLGVHPLGQASPETLPEEVDAASTGQVLKAEVAAGGSDTERTAQLGSGPLSHGGAGKDDPDQTMATELSTTVGSVPEAAIPGAAEPPEPELPGESSTTLVSVAEAARLAEEPAPAEEEPAQSSADVLSGLVERAEDGDQDVMLQLVRQILVIHKQTGIHCTVFAASCAEQWTQLTDVRAVIKRGQEAMEKGSKEAMVCKCLAQAVAQAACLATLAPREVGEKKGQGQQCGAEKESEGTGPGDPDAGGVGEARPDEGEEGEESEDGEHKELLRTLSAANEGGAAGDFEAHIAEIVRLSSEFGDRPKDVADALVNEWTGDLREKVKTLKSLAFDKESQKEQHTVRKVLVGVLQGERPGRASAARCREGATTGSQEDRLLEQETKEYHEALAREKADALASTAGRRKAAGAALSAVRQKRLGASS</sequence>
<evidence type="ECO:0000313" key="2">
    <source>
        <dbReference type="EMBL" id="CAK0857114.1"/>
    </source>
</evidence>
<accession>A0ABN9UCE8</accession>
<feature type="compositionally biased region" description="Gly residues" evidence="1">
    <location>
        <begin position="242"/>
        <end position="253"/>
    </location>
</feature>
<evidence type="ECO:0000256" key="1">
    <source>
        <dbReference type="SAM" id="MobiDB-lite"/>
    </source>
</evidence>